<evidence type="ECO:0000256" key="2">
    <source>
        <dbReference type="ARBA" id="ARBA00006920"/>
    </source>
</evidence>
<comment type="catalytic activity">
    <reaction evidence="12">
        <text>K(+)(in) = K(+)(out)</text>
        <dbReference type="Rhea" id="RHEA:29463"/>
        <dbReference type="ChEBI" id="CHEBI:29103"/>
    </reaction>
</comment>
<organism evidence="14 15">
    <name type="scientific">Reticulibacter mediterranei</name>
    <dbReference type="NCBI Taxonomy" id="2778369"/>
    <lineage>
        <taxon>Bacteria</taxon>
        <taxon>Bacillati</taxon>
        <taxon>Chloroflexota</taxon>
        <taxon>Ktedonobacteria</taxon>
        <taxon>Ktedonobacterales</taxon>
        <taxon>Reticulibacteraceae</taxon>
        <taxon>Reticulibacter</taxon>
    </lineage>
</organism>
<evidence type="ECO:0000313" key="14">
    <source>
        <dbReference type="EMBL" id="GHO96479.1"/>
    </source>
</evidence>
<comment type="subcellular location">
    <subcellularLocation>
        <location evidence="1">Membrane</location>
        <topology evidence="1">Multi-pass membrane protein</topology>
    </subcellularLocation>
</comment>
<keyword evidence="15" id="KW-1185">Reference proteome</keyword>
<dbReference type="GO" id="GO:0016020">
    <property type="term" value="C:membrane"/>
    <property type="evidence" value="ECO:0007669"/>
    <property type="project" value="UniProtKB-SubCell"/>
</dbReference>
<keyword evidence="5 13" id="KW-0812">Transmembrane</keyword>
<name>A0A8J3IJ50_9CHLR</name>
<keyword evidence="10 13" id="KW-0472">Membrane</keyword>
<keyword evidence="9" id="KW-0406">Ion transport</keyword>
<evidence type="ECO:0000256" key="4">
    <source>
        <dbReference type="ARBA" id="ARBA00022538"/>
    </source>
</evidence>
<keyword evidence="8 13" id="KW-1133">Transmembrane helix</keyword>
<dbReference type="EMBL" id="BNJK01000001">
    <property type="protein sequence ID" value="GHO96479.1"/>
    <property type="molecule type" value="Genomic_DNA"/>
</dbReference>
<evidence type="ECO:0000256" key="9">
    <source>
        <dbReference type="ARBA" id="ARBA00023065"/>
    </source>
</evidence>
<gene>
    <name evidence="14" type="ORF">KSF_065270</name>
</gene>
<evidence type="ECO:0000256" key="5">
    <source>
        <dbReference type="ARBA" id="ARBA00022692"/>
    </source>
</evidence>
<evidence type="ECO:0000256" key="10">
    <source>
        <dbReference type="ARBA" id="ARBA00023136"/>
    </source>
</evidence>
<evidence type="ECO:0000256" key="8">
    <source>
        <dbReference type="ARBA" id="ARBA00022989"/>
    </source>
</evidence>
<evidence type="ECO:0000256" key="13">
    <source>
        <dbReference type="SAM" id="Phobius"/>
    </source>
</evidence>
<protein>
    <submittedName>
        <fullName evidence="14">DUF1211 domain-containing membrane protein</fullName>
    </submittedName>
</protein>
<evidence type="ECO:0000256" key="3">
    <source>
        <dbReference type="ARBA" id="ARBA00022448"/>
    </source>
</evidence>
<reference evidence="14" key="1">
    <citation type="submission" date="2020-10" db="EMBL/GenBank/DDBJ databases">
        <title>Taxonomic study of unclassified bacteria belonging to the class Ktedonobacteria.</title>
        <authorList>
            <person name="Yabe S."/>
            <person name="Wang C.M."/>
            <person name="Zheng Y."/>
            <person name="Sakai Y."/>
            <person name="Cavaletti L."/>
            <person name="Monciardini P."/>
            <person name="Donadio S."/>
        </authorList>
    </citation>
    <scope>NUCLEOTIDE SEQUENCE</scope>
    <source>
        <strain evidence="14">ID150040</strain>
    </source>
</reference>
<keyword evidence="11" id="KW-0407">Ion channel</keyword>
<comment type="caution">
    <text evidence="14">The sequence shown here is derived from an EMBL/GenBank/DDBJ whole genome shotgun (WGS) entry which is preliminary data.</text>
</comment>
<evidence type="ECO:0000256" key="12">
    <source>
        <dbReference type="ARBA" id="ARBA00034430"/>
    </source>
</evidence>
<evidence type="ECO:0000256" key="7">
    <source>
        <dbReference type="ARBA" id="ARBA00022958"/>
    </source>
</evidence>
<dbReference type="Proteomes" id="UP000597444">
    <property type="component" value="Unassembled WGS sequence"/>
</dbReference>
<sequence>MIEERYEPRREKETGRIEAFSDAVFAVAITLLVFSLQVPALEDPLTSEHLVRMLLQRWPSYLAFFISFATILIMWISHHAMFKLIDKSDTPFLFANGFLLLLVTTVPFPTQLVATYLTTPVAGVVCALYAGLFLMTNLVYNLLWWVAAHQSRLLKGSVSPMLIHTRSRYYALGAPCYLLALLLAFWSPGVSIGICSVLWLFWAFTTYERRPAREAYGNKGLNQRKKKDAMRGDVTMETGPE</sequence>
<keyword evidence="7" id="KW-0630">Potassium</keyword>
<keyword evidence="6" id="KW-0631">Potassium channel</keyword>
<keyword evidence="3" id="KW-0813">Transport</keyword>
<proteinExistence type="inferred from homology"/>
<evidence type="ECO:0000256" key="1">
    <source>
        <dbReference type="ARBA" id="ARBA00004141"/>
    </source>
</evidence>
<dbReference type="Pfam" id="PF06736">
    <property type="entry name" value="TMEM175"/>
    <property type="match status" value="1"/>
</dbReference>
<evidence type="ECO:0000256" key="6">
    <source>
        <dbReference type="ARBA" id="ARBA00022826"/>
    </source>
</evidence>
<dbReference type="RefSeq" id="WP_220207104.1">
    <property type="nucleotide sequence ID" value="NZ_BNJK01000001.1"/>
</dbReference>
<feature type="transmembrane region" description="Helical" evidence="13">
    <location>
        <begin position="121"/>
        <end position="148"/>
    </location>
</feature>
<dbReference type="AlphaFoldDB" id="A0A8J3IJ50"/>
<feature type="transmembrane region" description="Helical" evidence="13">
    <location>
        <begin position="58"/>
        <end position="78"/>
    </location>
</feature>
<evidence type="ECO:0000256" key="11">
    <source>
        <dbReference type="ARBA" id="ARBA00023303"/>
    </source>
</evidence>
<comment type="similarity">
    <text evidence="2">Belongs to the TMEM175 family.</text>
</comment>
<dbReference type="GO" id="GO:0015252">
    <property type="term" value="F:proton channel activity"/>
    <property type="evidence" value="ECO:0007669"/>
    <property type="project" value="InterPro"/>
</dbReference>
<dbReference type="PANTHER" id="PTHR31462:SF5">
    <property type="entry name" value="ENDOSOMAL_LYSOSOMAL PROTON CHANNEL TMEM175"/>
    <property type="match status" value="1"/>
</dbReference>
<dbReference type="InterPro" id="IPR010617">
    <property type="entry name" value="TMEM175-like"/>
</dbReference>
<evidence type="ECO:0000313" key="15">
    <source>
        <dbReference type="Proteomes" id="UP000597444"/>
    </source>
</evidence>
<keyword evidence="4" id="KW-0633">Potassium transport</keyword>
<accession>A0A8J3IJ50</accession>
<dbReference type="PANTHER" id="PTHR31462">
    <property type="entry name" value="ENDOSOMAL/LYSOSOMAL POTASSIUM CHANNEL TMEM175"/>
    <property type="match status" value="1"/>
</dbReference>
<feature type="transmembrane region" description="Helical" evidence="13">
    <location>
        <begin position="90"/>
        <end position="109"/>
    </location>
</feature>
<dbReference type="GO" id="GO:0005267">
    <property type="term" value="F:potassium channel activity"/>
    <property type="evidence" value="ECO:0007669"/>
    <property type="project" value="UniProtKB-KW"/>
</dbReference>
<feature type="transmembrane region" description="Helical" evidence="13">
    <location>
        <begin position="169"/>
        <end position="202"/>
    </location>
</feature>